<sequence length="82" mass="9731">MMYVKLLFFLLIVSTIYYIETKKLKRRDMKKEMKIYTIFLMFSSVVFIIELMEIEVPNPLEGVRVIFEPIGRTIEQLFTSGG</sequence>
<keyword evidence="1" id="KW-0812">Transmembrane</keyword>
<evidence type="ECO:0000313" key="3">
    <source>
        <dbReference type="Proteomes" id="UP000481043"/>
    </source>
</evidence>
<gene>
    <name evidence="2" type="ORF">G4D63_03140</name>
</gene>
<feature type="transmembrane region" description="Helical" evidence="1">
    <location>
        <begin position="33"/>
        <end position="52"/>
    </location>
</feature>
<comment type="caution">
    <text evidence="2">The sequence shown here is derived from an EMBL/GenBank/DDBJ whole genome shotgun (WGS) entry which is preliminary data.</text>
</comment>
<dbReference type="Proteomes" id="UP000481043">
    <property type="component" value="Unassembled WGS sequence"/>
</dbReference>
<evidence type="ECO:0000313" key="2">
    <source>
        <dbReference type="EMBL" id="NEY70729.1"/>
    </source>
</evidence>
<accession>A0A6M0Q4K9</accession>
<proteinExistence type="predicted"/>
<keyword evidence="1" id="KW-1133">Transmembrane helix</keyword>
<dbReference type="EMBL" id="JAAIWM010000001">
    <property type="protein sequence ID" value="NEY70729.1"/>
    <property type="molecule type" value="Genomic_DNA"/>
</dbReference>
<evidence type="ECO:0000256" key="1">
    <source>
        <dbReference type="SAM" id="Phobius"/>
    </source>
</evidence>
<dbReference type="RefSeq" id="WP_163177609.1">
    <property type="nucleotide sequence ID" value="NZ_JAAIWM010000001.1"/>
</dbReference>
<keyword evidence="1" id="KW-0472">Membrane</keyword>
<reference evidence="2 3" key="1">
    <citation type="submission" date="2020-02" db="EMBL/GenBank/DDBJ databases">
        <title>Bacillus aquiflavi sp. nov., isolated from yellow water of strong flavor Chinese baijiu in Yibin region of China.</title>
        <authorList>
            <person name="Xie J."/>
        </authorList>
    </citation>
    <scope>NUCLEOTIDE SEQUENCE [LARGE SCALE GENOMIC DNA]</scope>
    <source>
        <strain evidence="2 3">SA4</strain>
    </source>
</reference>
<keyword evidence="3" id="KW-1185">Reference proteome</keyword>
<protein>
    <submittedName>
        <fullName evidence="2">Uncharacterized protein</fullName>
    </submittedName>
</protein>
<name>A0A6M0Q4K9_9BACI</name>
<dbReference type="AlphaFoldDB" id="A0A6M0Q4K9"/>
<organism evidence="2 3">
    <name type="scientific">Bacillus mesophilus</name>
    <dbReference type="NCBI Taxonomy" id="1808955"/>
    <lineage>
        <taxon>Bacteria</taxon>
        <taxon>Bacillati</taxon>
        <taxon>Bacillota</taxon>
        <taxon>Bacilli</taxon>
        <taxon>Bacillales</taxon>
        <taxon>Bacillaceae</taxon>
        <taxon>Bacillus</taxon>
    </lineage>
</organism>